<evidence type="ECO:0008006" key="3">
    <source>
        <dbReference type="Google" id="ProtNLM"/>
    </source>
</evidence>
<proteinExistence type="predicted"/>
<keyword evidence="2" id="KW-1185">Reference proteome</keyword>
<evidence type="ECO:0000313" key="2">
    <source>
        <dbReference type="Proteomes" id="UP000270094"/>
    </source>
</evidence>
<accession>A0A3P7IVE4</accession>
<dbReference type="AlphaFoldDB" id="A0A3P7IVE4"/>
<reference evidence="1 2" key="1">
    <citation type="submission" date="2018-11" db="EMBL/GenBank/DDBJ databases">
        <authorList>
            <consortium name="Pathogen Informatics"/>
        </authorList>
    </citation>
    <scope>NUCLEOTIDE SEQUENCE [LARGE SCALE GENOMIC DNA]</scope>
</reference>
<sequence>PAFFPFIGNNATEAAHIRGACGESSTGESTAWEWFLKFKVAALISMTPRTGRASDYDKELLETLKEDANGRTNKSCVGRKNALRLSDYFQSSPLDEICREIRRFFGS</sequence>
<feature type="non-terminal residue" evidence="1">
    <location>
        <position position="1"/>
    </location>
</feature>
<evidence type="ECO:0000313" key="1">
    <source>
        <dbReference type="EMBL" id="VDM71129.1"/>
    </source>
</evidence>
<protein>
    <recommendedName>
        <fullName evidence="3">Mos1 transposase HTH domain-containing protein</fullName>
    </recommendedName>
</protein>
<organism evidence="1 2">
    <name type="scientific">Strongylus vulgaris</name>
    <name type="common">Blood worm</name>
    <dbReference type="NCBI Taxonomy" id="40348"/>
    <lineage>
        <taxon>Eukaryota</taxon>
        <taxon>Metazoa</taxon>
        <taxon>Ecdysozoa</taxon>
        <taxon>Nematoda</taxon>
        <taxon>Chromadorea</taxon>
        <taxon>Rhabditida</taxon>
        <taxon>Rhabditina</taxon>
        <taxon>Rhabditomorpha</taxon>
        <taxon>Strongyloidea</taxon>
        <taxon>Strongylidae</taxon>
        <taxon>Strongylus</taxon>
    </lineage>
</organism>
<dbReference type="EMBL" id="UYYB01018938">
    <property type="protein sequence ID" value="VDM71129.1"/>
    <property type="molecule type" value="Genomic_DNA"/>
</dbReference>
<gene>
    <name evidence="1" type="ORF">SVUK_LOCUS6127</name>
</gene>
<name>A0A3P7IVE4_STRVU</name>
<dbReference type="Proteomes" id="UP000270094">
    <property type="component" value="Unassembled WGS sequence"/>
</dbReference>